<evidence type="ECO:0000256" key="1">
    <source>
        <dbReference type="SAM" id="MobiDB-lite"/>
    </source>
</evidence>
<protein>
    <submittedName>
        <fullName evidence="2">Uncharacterized protein</fullName>
    </submittedName>
</protein>
<evidence type="ECO:0000313" key="3">
    <source>
        <dbReference type="Proteomes" id="UP001307889"/>
    </source>
</evidence>
<evidence type="ECO:0000313" key="2">
    <source>
        <dbReference type="EMBL" id="BES97010.1"/>
    </source>
</evidence>
<feature type="compositionally biased region" description="Basic residues" evidence="1">
    <location>
        <begin position="58"/>
        <end position="67"/>
    </location>
</feature>
<dbReference type="EMBL" id="AP028915">
    <property type="protein sequence ID" value="BES97010.1"/>
    <property type="molecule type" value="Genomic_DNA"/>
</dbReference>
<accession>A0ABN7AXU9</accession>
<dbReference type="Proteomes" id="UP001307889">
    <property type="component" value="Chromosome 7"/>
</dbReference>
<reference evidence="2 3" key="1">
    <citation type="submission" date="2023-09" db="EMBL/GenBank/DDBJ databases">
        <title>Nesidiocoris tenuis whole genome shotgun sequence.</title>
        <authorList>
            <person name="Shibata T."/>
            <person name="Shimoda M."/>
            <person name="Kobayashi T."/>
            <person name="Uehara T."/>
        </authorList>
    </citation>
    <scope>NUCLEOTIDE SEQUENCE [LARGE SCALE GENOMIC DNA]</scope>
    <source>
        <strain evidence="2 3">Japan</strain>
    </source>
</reference>
<gene>
    <name evidence="2" type="ORF">NTJ_09823</name>
</gene>
<sequence>MDRLLLYLRRERCFMPSLFALSGFEKDEGLSENGRSSSFEGPFGLEKGLLIGGDVRGAKPRVPRSRRIPSEFQPADALNSNRSPSSSDSKDLVQLTRV</sequence>
<feature type="region of interest" description="Disordered" evidence="1">
    <location>
        <begin position="56"/>
        <end position="98"/>
    </location>
</feature>
<proteinExistence type="predicted"/>
<organism evidence="2 3">
    <name type="scientific">Nesidiocoris tenuis</name>
    <dbReference type="NCBI Taxonomy" id="355587"/>
    <lineage>
        <taxon>Eukaryota</taxon>
        <taxon>Metazoa</taxon>
        <taxon>Ecdysozoa</taxon>
        <taxon>Arthropoda</taxon>
        <taxon>Hexapoda</taxon>
        <taxon>Insecta</taxon>
        <taxon>Pterygota</taxon>
        <taxon>Neoptera</taxon>
        <taxon>Paraneoptera</taxon>
        <taxon>Hemiptera</taxon>
        <taxon>Heteroptera</taxon>
        <taxon>Panheteroptera</taxon>
        <taxon>Cimicomorpha</taxon>
        <taxon>Miridae</taxon>
        <taxon>Dicyphina</taxon>
        <taxon>Nesidiocoris</taxon>
    </lineage>
</organism>
<name>A0ABN7AXU9_9HEMI</name>
<keyword evidence="3" id="KW-1185">Reference proteome</keyword>